<dbReference type="AlphaFoldDB" id="A0A926I8J7"/>
<keyword evidence="1" id="KW-0808">Transferase</keyword>
<dbReference type="RefSeq" id="WP_177270675.1">
    <property type="nucleotide sequence ID" value="NZ_JACRTA010000001.1"/>
</dbReference>
<evidence type="ECO:0000313" key="1">
    <source>
        <dbReference type="EMBL" id="MBC8567195.1"/>
    </source>
</evidence>
<keyword evidence="2" id="KW-1185">Reference proteome</keyword>
<dbReference type="InterPro" id="IPR027417">
    <property type="entry name" value="P-loop_NTPase"/>
</dbReference>
<comment type="caution">
    <text evidence="1">The sequence shown here is derived from an EMBL/GenBank/DDBJ whole genome shotgun (WGS) entry which is preliminary data.</text>
</comment>
<protein>
    <submittedName>
        <fullName evidence="1">Cytidylate kinase-like family protein</fullName>
    </submittedName>
</protein>
<keyword evidence="1" id="KW-0418">Kinase</keyword>
<organism evidence="1 2">
    <name type="scientific">Lentihominibacter hominis</name>
    <dbReference type="NCBI Taxonomy" id="2763645"/>
    <lineage>
        <taxon>Bacteria</taxon>
        <taxon>Bacillati</taxon>
        <taxon>Bacillota</taxon>
        <taxon>Clostridia</taxon>
        <taxon>Peptostreptococcales</taxon>
        <taxon>Anaerovoracaceae</taxon>
        <taxon>Lentihominibacter</taxon>
    </lineage>
</organism>
<accession>A0A926I8J7</accession>
<gene>
    <name evidence="1" type="ORF">H8692_00265</name>
</gene>
<dbReference type="Pfam" id="PF13189">
    <property type="entry name" value="Cytidylate_kin2"/>
    <property type="match status" value="1"/>
</dbReference>
<dbReference type="Proteomes" id="UP000610862">
    <property type="component" value="Unassembled WGS sequence"/>
</dbReference>
<name>A0A926I8J7_9FIRM</name>
<dbReference type="Gene3D" id="3.40.50.300">
    <property type="entry name" value="P-loop containing nucleotide triphosphate hydrolases"/>
    <property type="match status" value="1"/>
</dbReference>
<sequence>MMNIQNHVITIGRQLGSGGSDMGKAIADHFGFHYIDKEILVRAADIMDADEENLEMVDEKNISALTAMARSAAYEMPYIAKEWYIPTSEQLFKTQTQIMRDSVQQGPCVIIGRCAPYLFRHYEKHTSIFLQAEMDRRIERLERTFDKKLSRKKVIHDIEKEDRERAQYYHTFTGKKWLDLRQYDFVLDTTPFSDEEILNILIYYITSRFPELK</sequence>
<dbReference type="GO" id="GO:0016301">
    <property type="term" value="F:kinase activity"/>
    <property type="evidence" value="ECO:0007669"/>
    <property type="project" value="UniProtKB-KW"/>
</dbReference>
<dbReference type="EMBL" id="JACRTA010000001">
    <property type="protein sequence ID" value="MBC8567195.1"/>
    <property type="molecule type" value="Genomic_DNA"/>
</dbReference>
<proteinExistence type="predicted"/>
<evidence type="ECO:0000313" key="2">
    <source>
        <dbReference type="Proteomes" id="UP000610862"/>
    </source>
</evidence>
<reference evidence="1" key="1">
    <citation type="submission" date="2020-08" db="EMBL/GenBank/DDBJ databases">
        <title>Genome public.</title>
        <authorList>
            <person name="Liu C."/>
            <person name="Sun Q."/>
        </authorList>
    </citation>
    <scope>NUCLEOTIDE SEQUENCE</scope>
    <source>
        <strain evidence="1">NSJ-24</strain>
    </source>
</reference>
<dbReference type="SUPFAM" id="SSF52540">
    <property type="entry name" value="P-loop containing nucleoside triphosphate hydrolases"/>
    <property type="match status" value="1"/>
</dbReference>